<dbReference type="Gene3D" id="1.10.150.260">
    <property type="entry name" value="YozE SAM-like"/>
    <property type="match status" value="1"/>
</dbReference>
<dbReference type="Pfam" id="PF06855">
    <property type="entry name" value="YozE_SAM_like"/>
    <property type="match status" value="1"/>
</dbReference>
<evidence type="ECO:0000313" key="2">
    <source>
        <dbReference type="EMBL" id="GBD68561.1"/>
    </source>
</evidence>
<accession>A0A2H6DII5</accession>
<dbReference type="AlphaFoldDB" id="A0A2H6DII5"/>
<keyword evidence="3" id="KW-1185">Reference proteome</keyword>
<dbReference type="Proteomes" id="UP000236214">
    <property type="component" value="Unassembled WGS sequence"/>
</dbReference>
<dbReference type="EMBL" id="BDEC01000056">
    <property type="protein sequence ID" value="GBD68561.1"/>
    <property type="molecule type" value="Genomic_DNA"/>
</dbReference>
<evidence type="ECO:0000256" key="1">
    <source>
        <dbReference type="HAMAP-Rule" id="MF_01538"/>
    </source>
</evidence>
<gene>
    <name evidence="2" type="ORF">TEHN7118_1367</name>
</gene>
<dbReference type="GeneID" id="64054172"/>
<dbReference type="PIRSF" id="PIRSF037262">
    <property type="entry name" value="UCP037262"/>
    <property type="match status" value="1"/>
</dbReference>
<dbReference type="InterPro" id="IPR010673">
    <property type="entry name" value="UPF0346"/>
</dbReference>
<dbReference type="NCBIfam" id="NF010193">
    <property type="entry name" value="PRK13672.1"/>
    <property type="match status" value="1"/>
</dbReference>
<proteinExistence type="inferred from homology"/>
<dbReference type="SUPFAM" id="SSF140652">
    <property type="entry name" value="YozE-like"/>
    <property type="match status" value="1"/>
</dbReference>
<dbReference type="HAMAP" id="MF_01538">
    <property type="entry name" value="UPF0346"/>
    <property type="match status" value="1"/>
</dbReference>
<name>A0A2H6DII5_TETHA</name>
<organism evidence="2 3">
    <name type="scientific">Tetragenococcus halophilus subsp. halophilus</name>
    <dbReference type="NCBI Taxonomy" id="1513897"/>
    <lineage>
        <taxon>Bacteria</taxon>
        <taxon>Bacillati</taxon>
        <taxon>Bacillota</taxon>
        <taxon>Bacilli</taxon>
        <taxon>Lactobacillales</taxon>
        <taxon>Enterococcaceae</taxon>
        <taxon>Tetragenococcus</taxon>
    </lineage>
</organism>
<dbReference type="RefSeq" id="WP_014124957.1">
    <property type="nucleotide sequence ID" value="NZ_BDDZ01000007.1"/>
</dbReference>
<evidence type="ECO:0000313" key="3">
    <source>
        <dbReference type="Proteomes" id="UP000236214"/>
    </source>
</evidence>
<sequence>MKRSFYHYLMTLRGPNAADEIQVFANNAAKDIQFPKQSDSYEEISDYLEMNVDYLSNMDIFDSVWQKYLENNR</sequence>
<comment type="caution">
    <text evidence="2">The sequence shown here is derived from an EMBL/GenBank/DDBJ whole genome shotgun (WGS) entry which is preliminary data.</text>
</comment>
<comment type="similarity">
    <text evidence="1">Belongs to the UPF0346 family.</text>
</comment>
<dbReference type="InterPro" id="IPR023089">
    <property type="entry name" value="YozE_SAM-like"/>
</dbReference>
<dbReference type="InterPro" id="IPR036806">
    <property type="entry name" value="YozE_SAM-like_sf"/>
</dbReference>
<reference evidence="2 3" key="1">
    <citation type="submission" date="2016-05" db="EMBL/GenBank/DDBJ databases">
        <title>Whole genome sequencing of Tetragenococcus halophilus subsp. halophilus NISL 7118.</title>
        <authorList>
            <person name="Shiwa Y."/>
            <person name="Nishimura I."/>
            <person name="Yoshikawa H."/>
            <person name="Koyama Y."/>
            <person name="Oguma T."/>
        </authorList>
    </citation>
    <scope>NUCLEOTIDE SEQUENCE [LARGE SCALE GENOMIC DNA]</scope>
    <source>
        <strain evidence="2 3">NISL 7118</strain>
    </source>
</reference>
<protein>
    <recommendedName>
        <fullName evidence="1">UPF0346 protein TEHN7118_1367</fullName>
    </recommendedName>
</protein>